<evidence type="ECO:0000313" key="9">
    <source>
        <dbReference type="EMBL" id="UYU18297.1"/>
    </source>
</evidence>
<sequence>MALQEGDFIRLRYTGRVGESIFDTTDEENAKEEGIYNPRAEYGPVTVRLGSHHIIVGLEDELIGKEVGAEGEVDVPPEKGFGAHEDGAVKSVPVTQFREKPQRGMRIEVEGREGVVVDVIGRRAVVDFNHPLAGKTLNYSYAILEKVEEPVEQIKGLIKLFSGRADIGVTIADGTAELELPPAITYDRRWMVWRGTLVREIFENYSDVNDVVMKETISRPAEPEAAPEVVEAEEPAEPAETEETKESEE</sequence>
<comment type="similarity">
    <text evidence="2 6">Belongs to the FKBP-type PPIase family.</text>
</comment>
<dbReference type="PANTHER" id="PTHR47861:SF2">
    <property type="entry name" value="LONG-TYPE PEPTIDYL-PROLYL CIS-TRANS ISOMERASE"/>
    <property type="match status" value="1"/>
</dbReference>
<dbReference type="PANTHER" id="PTHR47861">
    <property type="entry name" value="FKBP-TYPE PEPTIDYL-PROLYL CIS-TRANS ISOMERASE SLYD"/>
    <property type="match status" value="1"/>
</dbReference>
<dbReference type="InterPro" id="IPR001179">
    <property type="entry name" value="PPIase_FKBP_dom"/>
</dbReference>
<evidence type="ECO:0000256" key="6">
    <source>
        <dbReference type="RuleBase" id="RU003915"/>
    </source>
</evidence>
<dbReference type="KEGG" id="msum:OH143_11400"/>
<evidence type="ECO:0000256" key="3">
    <source>
        <dbReference type="ARBA" id="ARBA00023110"/>
    </source>
</evidence>
<evidence type="ECO:0000256" key="5">
    <source>
        <dbReference type="PROSITE-ProRule" id="PRU00277"/>
    </source>
</evidence>
<keyword evidence="10" id="KW-1185">Reference proteome</keyword>
<dbReference type="GO" id="GO:0003755">
    <property type="term" value="F:peptidyl-prolyl cis-trans isomerase activity"/>
    <property type="evidence" value="ECO:0007669"/>
    <property type="project" value="UniProtKB-UniRule"/>
</dbReference>
<dbReference type="PROSITE" id="PS50059">
    <property type="entry name" value="FKBP_PPIASE"/>
    <property type="match status" value="1"/>
</dbReference>
<dbReference type="Gene3D" id="2.40.10.330">
    <property type="match status" value="1"/>
</dbReference>
<dbReference type="RefSeq" id="WP_011843779.1">
    <property type="nucleotide sequence ID" value="NZ_CP109831.1"/>
</dbReference>
<organism evidence="9 10">
    <name type="scientific">Methanoculleus submarinus</name>
    <dbReference type="NCBI Taxonomy" id="204050"/>
    <lineage>
        <taxon>Archaea</taxon>
        <taxon>Methanobacteriati</taxon>
        <taxon>Methanobacteriota</taxon>
        <taxon>Stenosarchaea group</taxon>
        <taxon>Methanomicrobia</taxon>
        <taxon>Methanomicrobiales</taxon>
        <taxon>Methanomicrobiaceae</taxon>
        <taxon>Methanoculleus</taxon>
    </lineage>
</organism>
<proteinExistence type="inferred from homology"/>
<evidence type="ECO:0000313" key="10">
    <source>
        <dbReference type="Proteomes" id="UP001156196"/>
    </source>
</evidence>
<dbReference type="Pfam" id="PF22199">
    <property type="entry name" value="FKBP26_IF"/>
    <property type="match status" value="1"/>
</dbReference>
<feature type="domain" description="PPIase FKBP-type" evidence="8">
    <location>
        <begin position="6"/>
        <end position="93"/>
    </location>
</feature>
<dbReference type="InterPro" id="IPR048261">
    <property type="entry name" value="SlpA/SlyD-like_ins_sf"/>
</dbReference>
<gene>
    <name evidence="9" type="ORF">OH143_11400</name>
</gene>
<protein>
    <recommendedName>
        <fullName evidence="6">Peptidyl-prolyl cis-trans isomerase</fullName>
        <ecNumber evidence="6">5.2.1.8</ecNumber>
    </recommendedName>
</protein>
<dbReference type="Pfam" id="PF18046">
    <property type="entry name" value="FKBP26_C"/>
    <property type="match status" value="1"/>
</dbReference>
<dbReference type="InterPro" id="IPR054016">
    <property type="entry name" value="FKBP26_IF"/>
</dbReference>
<dbReference type="Gene3D" id="3.10.50.40">
    <property type="match status" value="1"/>
</dbReference>
<dbReference type="GeneID" id="76731506"/>
<dbReference type="Gene3D" id="3.30.70.2210">
    <property type="match status" value="1"/>
</dbReference>
<dbReference type="EC" id="5.2.1.8" evidence="6"/>
<dbReference type="InterPro" id="IPR040825">
    <property type="entry name" value="FKBP26_C"/>
</dbReference>
<dbReference type="EMBL" id="CP109831">
    <property type="protein sequence ID" value="UYU18297.1"/>
    <property type="molecule type" value="Genomic_DNA"/>
</dbReference>
<evidence type="ECO:0000256" key="2">
    <source>
        <dbReference type="ARBA" id="ARBA00006577"/>
    </source>
</evidence>
<dbReference type="InterPro" id="IPR046357">
    <property type="entry name" value="PPIase_dom_sf"/>
</dbReference>
<feature type="region of interest" description="Disordered" evidence="7">
    <location>
        <begin position="216"/>
        <end position="249"/>
    </location>
</feature>
<evidence type="ECO:0000256" key="4">
    <source>
        <dbReference type="ARBA" id="ARBA00023235"/>
    </source>
</evidence>
<dbReference type="Pfam" id="PF00254">
    <property type="entry name" value="FKBP_C"/>
    <property type="match status" value="1"/>
</dbReference>
<dbReference type="AlphaFoldDB" id="A0AAX3E876"/>
<evidence type="ECO:0000256" key="7">
    <source>
        <dbReference type="SAM" id="MobiDB-lite"/>
    </source>
</evidence>
<feature type="compositionally biased region" description="Acidic residues" evidence="7">
    <location>
        <begin position="230"/>
        <end position="249"/>
    </location>
</feature>
<dbReference type="Proteomes" id="UP001156196">
    <property type="component" value="Chromosome"/>
</dbReference>
<comment type="catalytic activity">
    <reaction evidence="1 5 6">
        <text>[protein]-peptidylproline (omega=180) = [protein]-peptidylproline (omega=0)</text>
        <dbReference type="Rhea" id="RHEA:16237"/>
        <dbReference type="Rhea" id="RHEA-COMP:10747"/>
        <dbReference type="Rhea" id="RHEA-COMP:10748"/>
        <dbReference type="ChEBI" id="CHEBI:83833"/>
        <dbReference type="ChEBI" id="CHEBI:83834"/>
        <dbReference type="EC" id="5.2.1.8"/>
    </reaction>
</comment>
<name>A0AAX3E876_9EURY</name>
<accession>A0AAX3E876</accession>
<dbReference type="SUPFAM" id="SSF54534">
    <property type="entry name" value="FKBP-like"/>
    <property type="match status" value="1"/>
</dbReference>
<keyword evidence="3 5" id="KW-0697">Rotamase</keyword>
<evidence type="ECO:0000259" key="8">
    <source>
        <dbReference type="PROSITE" id="PS50059"/>
    </source>
</evidence>
<keyword evidence="4 5" id="KW-0413">Isomerase</keyword>
<dbReference type="GeneID" id="4847319"/>
<evidence type="ECO:0000256" key="1">
    <source>
        <dbReference type="ARBA" id="ARBA00000971"/>
    </source>
</evidence>
<reference evidence="9" key="1">
    <citation type="submission" date="2022-10" db="EMBL/GenBank/DDBJ databases">
        <title>Complete genome of Methanoculleus submarinus DSM 15122.</title>
        <authorList>
            <person name="Chen S.-C."/>
            <person name="Lai S.-J."/>
            <person name="You Y.-T."/>
        </authorList>
    </citation>
    <scope>NUCLEOTIDE SEQUENCE</scope>
    <source>
        <strain evidence="9">DSM 15122</strain>
    </source>
</reference>